<gene>
    <name evidence="1" type="ordered locus">Igag_0758</name>
</gene>
<proteinExistence type="predicted"/>
<organism evidence="1 2">
    <name type="scientific">Ignisphaera aggregans (strain DSM 17230 / JCM 13409 / AQ1.S1)</name>
    <dbReference type="NCBI Taxonomy" id="583356"/>
    <lineage>
        <taxon>Archaea</taxon>
        <taxon>Thermoproteota</taxon>
        <taxon>Thermoprotei</taxon>
        <taxon>Desulfurococcales</taxon>
        <taxon>Desulfurococcaceae</taxon>
        <taxon>Ignisphaera</taxon>
    </lineage>
</organism>
<dbReference type="InterPro" id="IPR029060">
    <property type="entry name" value="PIN-like_dom_sf"/>
</dbReference>
<dbReference type="HOGENOM" id="CLU_1507364_0_0_2"/>
<evidence type="ECO:0000313" key="1">
    <source>
        <dbReference type="EMBL" id="ADM27586.1"/>
    </source>
</evidence>
<dbReference type="Pfam" id="PF11848">
    <property type="entry name" value="DUF3368"/>
    <property type="match status" value="1"/>
</dbReference>
<dbReference type="PANTHER" id="PTHR39550:SF1">
    <property type="entry name" value="SLL0658 PROTEIN"/>
    <property type="match status" value="1"/>
</dbReference>
<dbReference type="PANTHER" id="PTHR39550">
    <property type="entry name" value="SLL0658 PROTEIN"/>
    <property type="match status" value="1"/>
</dbReference>
<evidence type="ECO:0000313" key="2">
    <source>
        <dbReference type="Proteomes" id="UP000001304"/>
    </source>
</evidence>
<dbReference type="EMBL" id="CP002098">
    <property type="protein sequence ID" value="ADM27586.1"/>
    <property type="molecule type" value="Genomic_DNA"/>
</dbReference>
<protein>
    <submittedName>
        <fullName evidence="1">Nucleic acid-binding protein contains PIN domain</fullName>
    </submittedName>
</protein>
<dbReference type="Proteomes" id="UP000001304">
    <property type="component" value="Chromosome"/>
</dbReference>
<dbReference type="STRING" id="583356.Igag_0758"/>
<sequence>MRKQGSSRGKYILVFNATILITLMELNRLDLVEKLRETQYVKVVIPQSVKNEFLEAGIELSISSDEMPIEEIDILPIEIPRRLGEGERYAIALAYTLTQQLSKNNVTTIVVTDDKQARKECEKLGIKVFGTLGLIEFAKKHRVISKEEALEILERIPSTSLYITQELLKEAQTRIKQQ</sequence>
<dbReference type="InterPro" id="IPR021799">
    <property type="entry name" value="PIN-like_prokaryotic"/>
</dbReference>
<name>E0STA9_IGNAA</name>
<dbReference type="SUPFAM" id="SSF88723">
    <property type="entry name" value="PIN domain-like"/>
    <property type="match status" value="1"/>
</dbReference>
<reference evidence="1 2" key="1">
    <citation type="journal article" date="2010" name="Stand. Genomic Sci.">
        <title>Complete genome sequence of Ignisphaera aggregans type strain (AQ1.S1).</title>
        <authorList>
            <person name="Goker M."/>
            <person name="Held B."/>
            <person name="Lapidus A."/>
            <person name="Nolan M."/>
            <person name="Spring S."/>
            <person name="Yasawong M."/>
            <person name="Lucas S."/>
            <person name="Glavina Del Rio T."/>
            <person name="Tice H."/>
            <person name="Cheng J.F."/>
            <person name="Goodwin L."/>
            <person name="Tapia R."/>
            <person name="Pitluck S."/>
            <person name="Liolios K."/>
            <person name="Ivanova N."/>
            <person name="Mavromatis K."/>
            <person name="Mikhailova N."/>
            <person name="Pati A."/>
            <person name="Chen A."/>
            <person name="Palaniappan K."/>
            <person name="Brambilla E."/>
            <person name="Land M."/>
            <person name="Hauser L."/>
            <person name="Chang Y.J."/>
            <person name="Jeffries C.D."/>
            <person name="Brettin T."/>
            <person name="Detter J.C."/>
            <person name="Han C."/>
            <person name="Rohde M."/>
            <person name="Sikorski J."/>
            <person name="Woyke T."/>
            <person name="Bristow J."/>
            <person name="Eisen J.A."/>
            <person name="Markowitz V."/>
            <person name="Hugenholtz P."/>
            <person name="Kyrpides N.C."/>
            <person name="Klenk H.P."/>
        </authorList>
    </citation>
    <scope>NUCLEOTIDE SEQUENCE [LARGE SCALE GENOMIC DNA]</scope>
    <source>
        <strain evidence="2">DSM 17230 / JCM 13409 / AQ1.S1</strain>
    </source>
</reference>
<dbReference type="KEGG" id="iag:Igag_0758"/>
<accession>E0STA9</accession>
<dbReference type="BioCyc" id="IAGG583356:GHAH-752-MONOMER"/>
<dbReference type="AlphaFoldDB" id="E0STA9"/>
<keyword evidence="2" id="KW-1185">Reference proteome</keyword>